<gene>
    <name evidence="2" type="ORF">TWF481_000594</name>
</gene>
<protein>
    <submittedName>
        <fullName evidence="2">Uncharacterized protein</fullName>
    </submittedName>
</protein>
<proteinExistence type="predicted"/>
<sequence length="187" mass="19603">MNNSNIDSRFRQYFTLLLSTDFRIDLKLQKIAQYVTHHELSERVREEKSHKQHKPNNSKTQNLLLHNTRRIFKTLLFSAFARAILKGKMCFGSSSKQGSAYPNARYHGGGNPANGYQYDKYAARKAYRKKNKRGGDHYGAGGGGGGFFSFGDGGGWGDGGGGGGGDGGGGGGGGGGGDGGGGGGGGC</sequence>
<accession>A0AAV9WN70</accession>
<feature type="region of interest" description="Disordered" evidence="1">
    <location>
        <begin position="159"/>
        <end position="187"/>
    </location>
</feature>
<organism evidence="2 3">
    <name type="scientific">Arthrobotrys musiformis</name>
    <dbReference type="NCBI Taxonomy" id="47236"/>
    <lineage>
        <taxon>Eukaryota</taxon>
        <taxon>Fungi</taxon>
        <taxon>Dikarya</taxon>
        <taxon>Ascomycota</taxon>
        <taxon>Pezizomycotina</taxon>
        <taxon>Orbiliomycetes</taxon>
        <taxon>Orbiliales</taxon>
        <taxon>Orbiliaceae</taxon>
        <taxon>Arthrobotrys</taxon>
    </lineage>
</organism>
<dbReference type="EMBL" id="JAVHJL010000001">
    <property type="protein sequence ID" value="KAK6511686.1"/>
    <property type="molecule type" value="Genomic_DNA"/>
</dbReference>
<evidence type="ECO:0000313" key="2">
    <source>
        <dbReference type="EMBL" id="KAK6511686.1"/>
    </source>
</evidence>
<evidence type="ECO:0000256" key="1">
    <source>
        <dbReference type="SAM" id="MobiDB-lite"/>
    </source>
</evidence>
<evidence type="ECO:0000313" key="3">
    <source>
        <dbReference type="Proteomes" id="UP001370758"/>
    </source>
</evidence>
<dbReference type="Proteomes" id="UP001370758">
    <property type="component" value="Unassembled WGS sequence"/>
</dbReference>
<name>A0AAV9WN70_9PEZI</name>
<reference evidence="2 3" key="1">
    <citation type="submission" date="2023-08" db="EMBL/GenBank/DDBJ databases">
        <authorList>
            <person name="Palmer J.M."/>
        </authorList>
    </citation>
    <scope>NUCLEOTIDE SEQUENCE [LARGE SCALE GENOMIC DNA]</scope>
    <source>
        <strain evidence="2 3">TWF481</strain>
    </source>
</reference>
<dbReference type="AlphaFoldDB" id="A0AAV9WN70"/>
<comment type="caution">
    <text evidence="2">The sequence shown here is derived from an EMBL/GenBank/DDBJ whole genome shotgun (WGS) entry which is preliminary data.</text>
</comment>
<keyword evidence="3" id="KW-1185">Reference proteome</keyword>